<accession>A0A1N7HA70</accession>
<keyword evidence="2" id="KW-1185">Reference proteome</keyword>
<dbReference type="Proteomes" id="UP000185936">
    <property type="component" value="Unassembled WGS sequence"/>
</dbReference>
<dbReference type="SUPFAM" id="SSF46785">
    <property type="entry name" value="Winged helix' DNA-binding domain"/>
    <property type="match status" value="1"/>
</dbReference>
<dbReference type="InterPro" id="IPR011991">
    <property type="entry name" value="ArsR-like_HTH"/>
</dbReference>
<dbReference type="EMBL" id="FTNR01000040">
    <property type="protein sequence ID" value="SIS21712.1"/>
    <property type="molecule type" value="Genomic_DNA"/>
</dbReference>
<protein>
    <submittedName>
        <fullName evidence="1">Helix-turn-helix domain-containing protein</fullName>
    </submittedName>
</protein>
<dbReference type="InterPro" id="IPR036390">
    <property type="entry name" value="WH_DNA-bd_sf"/>
</dbReference>
<reference evidence="2" key="1">
    <citation type="submission" date="2017-01" db="EMBL/GenBank/DDBJ databases">
        <authorList>
            <person name="Varghese N."/>
            <person name="Submissions S."/>
        </authorList>
    </citation>
    <scope>NUCLEOTIDE SEQUENCE [LARGE SCALE GENOMIC DNA]</scope>
    <source>
        <strain evidence="2">type strain: HArc-</strain>
    </source>
</reference>
<dbReference type="Pfam" id="PF12840">
    <property type="entry name" value="HTH_20"/>
    <property type="match status" value="1"/>
</dbReference>
<dbReference type="PRINTS" id="PR00033">
    <property type="entry name" value="HTHASNC"/>
</dbReference>
<dbReference type="OrthoDB" id="174131at2157"/>
<gene>
    <name evidence="1" type="ORF">SAMN05421752_1401</name>
</gene>
<dbReference type="AlphaFoldDB" id="A0A1N7HA70"/>
<dbReference type="Gene3D" id="1.10.10.10">
    <property type="entry name" value="Winged helix-like DNA-binding domain superfamily/Winged helix DNA-binding domain"/>
    <property type="match status" value="1"/>
</dbReference>
<name>A0A1N7HA70_9EURY</name>
<evidence type="ECO:0000313" key="1">
    <source>
        <dbReference type="EMBL" id="SIS21712.1"/>
    </source>
</evidence>
<dbReference type="GO" id="GO:0043565">
    <property type="term" value="F:sequence-specific DNA binding"/>
    <property type="evidence" value="ECO:0007669"/>
    <property type="project" value="InterPro"/>
</dbReference>
<dbReference type="CDD" id="cd00090">
    <property type="entry name" value="HTH_ARSR"/>
    <property type="match status" value="1"/>
</dbReference>
<evidence type="ECO:0000313" key="2">
    <source>
        <dbReference type="Proteomes" id="UP000185936"/>
    </source>
</evidence>
<dbReference type="RefSeq" id="WP_076610992.1">
    <property type="nucleotide sequence ID" value="NZ_FTNR01000040.1"/>
</dbReference>
<dbReference type="STRING" id="308853.SAMN05421752_1401"/>
<proteinExistence type="predicted"/>
<dbReference type="InterPro" id="IPR000485">
    <property type="entry name" value="AsnC-type_HTH_dom"/>
</dbReference>
<sequence>MSPDRYEHDPDSGDFSTQTSSAKILRVLRQLEPVTTTELAEEIGVHRNTARYRLKKLEEQGKVKKEDFGRTFVWQSV</sequence>
<dbReference type="InterPro" id="IPR036388">
    <property type="entry name" value="WH-like_DNA-bd_sf"/>
</dbReference>
<organism evidence="1 2">
    <name type="scientific">Natronorubrum thiooxidans</name>
    <dbReference type="NCBI Taxonomy" id="308853"/>
    <lineage>
        <taxon>Archaea</taxon>
        <taxon>Methanobacteriati</taxon>
        <taxon>Methanobacteriota</taxon>
        <taxon>Stenosarchaea group</taxon>
        <taxon>Halobacteria</taxon>
        <taxon>Halobacteriales</taxon>
        <taxon>Natrialbaceae</taxon>
        <taxon>Natronorubrum</taxon>
    </lineage>
</organism>